<evidence type="ECO:0000313" key="2">
    <source>
        <dbReference type="Proteomes" id="UP000237105"/>
    </source>
</evidence>
<reference evidence="2" key="1">
    <citation type="submission" date="2016-06" db="EMBL/GenBank/DDBJ databases">
        <title>Parallel loss of symbiosis genes in relatives of nitrogen-fixing non-legume Parasponia.</title>
        <authorList>
            <person name="Van Velzen R."/>
            <person name="Holmer R."/>
            <person name="Bu F."/>
            <person name="Rutten L."/>
            <person name="Van Zeijl A."/>
            <person name="Liu W."/>
            <person name="Santuari L."/>
            <person name="Cao Q."/>
            <person name="Sharma T."/>
            <person name="Shen D."/>
            <person name="Roswanjaya Y."/>
            <person name="Wardhani T."/>
            <person name="Kalhor M.S."/>
            <person name="Jansen J."/>
            <person name="Van den Hoogen J."/>
            <person name="Gungor B."/>
            <person name="Hartog M."/>
            <person name="Hontelez J."/>
            <person name="Verver J."/>
            <person name="Yang W.-C."/>
            <person name="Schijlen E."/>
            <person name="Repin R."/>
            <person name="Schilthuizen M."/>
            <person name="Schranz E."/>
            <person name="Heidstra R."/>
            <person name="Miyata K."/>
            <person name="Fedorova E."/>
            <person name="Kohlen W."/>
            <person name="Bisseling T."/>
            <person name="Smit S."/>
            <person name="Geurts R."/>
        </authorList>
    </citation>
    <scope>NUCLEOTIDE SEQUENCE [LARGE SCALE GENOMIC DNA]</scope>
    <source>
        <strain evidence="2">cv. WU1-14</strain>
    </source>
</reference>
<sequence length="51" mass="5643">EVGFLLERPKGRGREVPRPRLHLDLVSEGHLVDPSHSLLCQIVEGLAMMGP</sequence>
<organism evidence="1 2">
    <name type="scientific">Parasponia andersonii</name>
    <name type="common">Sponia andersonii</name>
    <dbReference type="NCBI Taxonomy" id="3476"/>
    <lineage>
        <taxon>Eukaryota</taxon>
        <taxon>Viridiplantae</taxon>
        <taxon>Streptophyta</taxon>
        <taxon>Embryophyta</taxon>
        <taxon>Tracheophyta</taxon>
        <taxon>Spermatophyta</taxon>
        <taxon>Magnoliopsida</taxon>
        <taxon>eudicotyledons</taxon>
        <taxon>Gunneridae</taxon>
        <taxon>Pentapetalae</taxon>
        <taxon>rosids</taxon>
        <taxon>fabids</taxon>
        <taxon>Rosales</taxon>
        <taxon>Cannabaceae</taxon>
        <taxon>Parasponia</taxon>
    </lineage>
</organism>
<comment type="caution">
    <text evidence="1">The sequence shown here is derived from an EMBL/GenBank/DDBJ whole genome shotgun (WGS) entry which is preliminary data.</text>
</comment>
<name>A0A2P5DAK8_PARAD</name>
<evidence type="ECO:0000313" key="1">
    <source>
        <dbReference type="EMBL" id="PON70310.1"/>
    </source>
</evidence>
<accession>A0A2P5DAK8</accession>
<protein>
    <submittedName>
        <fullName evidence="1">Uncharacterized protein</fullName>
    </submittedName>
</protein>
<feature type="non-terminal residue" evidence="1">
    <location>
        <position position="1"/>
    </location>
</feature>
<dbReference type="EMBL" id="JXTB01000051">
    <property type="protein sequence ID" value="PON70310.1"/>
    <property type="molecule type" value="Genomic_DNA"/>
</dbReference>
<keyword evidence="2" id="KW-1185">Reference proteome</keyword>
<dbReference type="Proteomes" id="UP000237105">
    <property type="component" value="Unassembled WGS sequence"/>
</dbReference>
<gene>
    <name evidence="1" type="ORF">PanWU01x14_082340</name>
</gene>
<dbReference type="AlphaFoldDB" id="A0A2P5DAK8"/>
<proteinExistence type="predicted"/>
<feature type="non-terminal residue" evidence="1">
    <location>
        <position position="51"/>
    </location>
</feature>